<organism evidence="8 9">
    <name type="scientific">Alloalcanivorax venustensis ISO4</name>
    <dbReference type="NCBI Taxonomy" id="1177184"/>
    <lineage>
        <taxon>Bacteria</taxon>
        <taxon>Pseudomonadati</taxon>
        <taxon>Pseudomonadota</taxon>
        <taxon>Gammaproteobacteria</taxon>
        <taxon>Oceanospirillales</taxon>
        <taxon>Alcanivoracaceae</taxon>
        <taxon>Alloalcanivorax</taxon>
    </lineage>
</organism>
<keyword evidence="3" id="KW-0472">Membrane</keyword>
<gene>
    <name evidence="8" type="ORF">ISO4_00702</name>
</gene>
<evidence type="ECO:0000256" key="6">
    <source>
        <dbReference type="ARBA" id="ARBA00023288"/>
    </source>
</evidence>
<evidence type="ECO:0000256" key="1">
    <source>
        <dbReference type="ARBA" id="ARBA00004459"/>
    </source>
</evidence>
<keyword evidence="4" id="KW-0564">Palmitate</keyword>
<dbReference type="Proteomes" id="UP000644441">
    <property type="component" value="Unassembled WGS sequence"/>
</dbReference>
<evidence type="ECO:0000256" key="4">
    <source>
        <dbReference type="ARBA" id="ARBA00023139"/>
    </source>
</evidence>
<evidence type="ECO:0000256" key="2">
    <source>
        <dbReference type="ARBA" id="ARBA00022729"/>
    </source>
</evidence>
<dbReference type="NCBIfam" id="NF047847">
    <property type="entry name" value="SS_mature_LptM"/>
    <property type="match status" value="1"/>
</dbReference>
<dbReference type="EMBL" id="ARXR01000004">
    <property type="protein sequence ID" value="MBF5052100.1"/>
    <property type="molecule type" value="Genomic_DNA"/>
</dbReference>
<evidence type="ECO:0000256" key="3">
    <source>
        <dbReference type="ARBA" id="ARBA00023136"/>
    </source>
</evidence>
<keyword evidence="2" id="KW-0732">Signal</keyword>
<feature type="region of interest" description="Disordered" evidence="7">
    <location>
        <begin position="19"/>
        <end position="57"/>
    </location>
</feature>
<keyword evidence="5" id="KW-0998">Cell outer membrane</keyword>
<evidence type="ECO:0000313" key="9">
    <source>
        <dbReference type="Proteomes" id="UP000644441"/>
    </source>
</evidence>
<evidence type="ECO:0008006" key="10">
    <source>
        <dbReference type="Google" id="ProtNLM"/>
    </source>
</evidence>
<dbReference type="GeneID" id="99764962"/>
<dbReference type="PROSITE" id="PS51257">
    <property type="entry name" value="PROKAR_LIPOPROTEIN"/>
    <property type="match status" value="1"/>
</dbReference>
<comment type="caution">
    <text evidence="8">The sequence shown here is derived from an EMBL/GenBank/DDBJ whole genome shotgun (WGS) entry which is preliminary data.</text>
</comment>
<dbReference type="InterPro" id="IPR032831">
    <property type="entry name" value="LptM_cons"/>
</dbReference>
<evidence type="ECO:0000256" key="5">
    <source>
        <dbReference type="ARBA" id="ARBA00023237"/>
    </source>
</evidence>
<evidence type="ECO:0000313" key="8">
    <source>
        <dbReference type="EMBL" id="MBF5052100.1"/>
    </source>
</evidence>
<accession>A0ABS0AD78</accession>
<protein>
    <recommendedName>
        <fullName evidence="10">Lipoprotein</fullName>
    </recommendedName>
</protein>
<feature type="compositionally biased region" description="Acidic residues" evidence="7">
    <location>
        <begin position="44"/>
        <end position="57"/>
    </location>
</feature>
<proteinExistence type="predicted"/>
<name>A0ABS0AD78_9GAMM</name>
<sequence length="57" mass="6154">MRAVFLLIVMTALLAGCGQKGPLYKAEDRPESAQPLGGDRLDGDTENDDSSKDDDQE</sequence>
<reference evidence="8 9" key="1">
    <citation type="submission" date="2012-09" db="EMBL/GenBank/DDBJ databases">
        <title>Genome Sequence of alkane-degrading Bacterium Alcanivorax venustensis ISO4.</title>
        <authorList>
            <person name="Lai Q."/>
            <person name="Shao Z."/>
        </authorList>
    </citation>
    <scope>NUCLEOTIDE SEQUENCE [LARGE SCALE GENOMIC DNA]</scope>
    <source>
        <strain evidence="8 9">ISO4</strain>
    </source>
</reference>
<comment type="subcellular location">
    <subcellularLocation>
        <location evidence="1">Cell outer membrane</location>
        <topology evidence="1">Lipid-anchor</topology>
    </subcellularLocation>
</comment>
<evidence type="ECO:0000256" key="7">
    <source>
        <dbReference type="SAM" id="MobiDB-lite"/>
    </source>
</evidence>
<keyword evidence="9" id="KW-1185">Reference proteome</keyword>
<dbReference type="RefSeq" id="WP_142949150.1">
    <property type="nucleotide sequence ID" value="NZ_ARXR01000004.1"/>
</dbReference>
<keyword evidence="6" id="KW-0449">Lipoprotein</keyword>
<dbReference type="Pfam" id="PF13627">
    <property type="entry name" value="LptM_cons"/>
    <property type="match status" value="1"/>
</dbReference>